<feature type="transmembrane region" description="Helical" evidence="6">
    <location>
        <begin position="619"/>
        <end position="641"/>
    </location>
</feature>
<dbReference type="InterPro" id="IPR000731">
    <property type="entry name" value="SSD"/>
</dbReference>
<feature type="transmembrane region" description="Helical" evidence="6">
    <location>
        <begin position="233"/>
        <end position="255"/>
    </location>
</feature>
<keyword evidence="5 6" id="KW-0472">Membrane</keyword>
<feature type="transmembrane region" description="Helical" evidence="6">
    <location>
        <begin position="392"/>
        <end position="410"/>
    </location>
</feature>
<feature type="transmembrane region" description="Helical" evidence="6">
    <location>
        <begin position="647"/>
        <end position="667"/>
    </location>
</feature>
<evidence type="ECO:0000256" key="4">
    <source>
        <dbReference type="ARBA" id="ARBA00022989"/>
    </source>
</evidence>
<evidence type="ECO:0000256" key="2">
    <source>
        <dbReference type="ARBA" id="ARBA00022475"/>
    </source>
</evidence>
<comment type="caution">
    <text evidence="8">The sequence shown here is derived from an EMBL/GenBank/DDBJ whole genome shotgun (WGS) entry which is preliminary data.</text>
</comment>
<gene>
    <name evidence="8" type="ORF">FEE95_10255</name>
</gene>
<dbReference type="PANTHER" id="PTHR33406">
    <property type="entry name" value="MEMBRANE PROTEIN MJ1562-RELATED"/>
    <property type="match status" value="1"/>
</dbReference>
<evidence type="ECO:0000313" key="9">
    <source>
        <dbReference type="Proteomes" id="UP000310314"/>
    </source>
</evidence>
<feature type="transmembrane region" description="Helical" evidence="6">
    <location>
        <begin position="335"/>
        <end position="359"/>
    </location>
</feature>
<dbReference type="Proteomes" id="UP000310314">
    <property type="component" value="Unassembled WGS sequence"/>
</dbReference>
<feature type="transmembrane region" description="Helical" evidence="6">
    <location>
        <begin position="261"/>
        <end position="280"/>
    </location>
</feature>
<comment type="subcellular location">
    <subcellularLocation>
        <location evidence="1">Cell membrane</location>
        <topology evidence="1">Multi-pass membrane protein</topology>
    </subcellularLocation>
</comment>
<dbReference type="Pfam" id="PF03176">
    <property type="entry name" value="MMPL"/>
    <property type="match status" value="2"/>
</dbReference>
<dbReference type="OrthoDB" id="9805018at2"/>
<evidence type="ECO:0000313" key="8">
    <source>
        <dbReference type="EMBL" id="TMM56872.1"/>
    </source>
</evidence>
<dbReference type="EMBL" id="VATY01000002">
    <property type="protein sequence ID" value="TMM56872.1"/>
    <property type="molecule type" value="Genomic_DNA"/>
</dbReference>
<dbReference type="PROSITE" id="PS50156">
    <property type="entry name" value="SSD"/>
    <property type="match status" value="2"/>
</dbReference>
<dbReference type="InterPro" id="IPR004869">
    <property type="entry name" value="MMPL_dom"/>
</dbReference>
<keyword evidence="3 6" id="KW-0812">Transmembrane</keyword>
<feature type="transmembrane region" description="Helical" evidence="6">
    <location>
        <begin position="12"/>
        <end position="31"/>
    </location>
</feature>
<feature type="transmembrane region" description="Helical" evidence="6">
    <location>
        <begin position="301"/>
        <end position="323"/>
    </location>
</feature>
<dbReference type="PANTHER" id="PTHR33406:SF13">
    <property type="entry name" value="MEMBRANE PROTEIN YDFJ"/>
    <property type="match status" value="1"/>
</dbReference>
<evidence type="ECO:0000256" key="1">
    <source>
        <dbReference type="ARBA" id="ARBA00004651"/>
    </source>
</evidence>
<feature type="domain" description="SSD" evidence="7">
    <location>
        <begin position="228"/>
        <end position="358"/>
    </location>
</feature>
<evidence type="ECO:0000256" key="3">
    <source>
        <dbReference type="ARBA" id="ARBA00022692"/>
    </source>
</evidence>
<dbReference type="AlphaFoldDB" id="A0A5S3PQ89"/>
<protein>
    <recommendedName>
        <fullName evidence="7">SSD domain-containing protein</fullName>
    </recommendedName>
</protein>
<name>A0A5S3PQ89_9FLAO</name>
<dbReference type="SUPFAM" id="SSF82866">
    <property type="entry name" value="Multidrug efflux transporter AcrB transmembrane domain"/>
    <property type="match status" value="2"/>
</dbReference>
<reference evidence="8 9" key="1">
    <citation type="submission" date="2019-05" db="EMBL/GenBank/DDBJ databases">
        <authorList>
            <person name="Zhang J.-Y."/>
            <person name="Feg X."/>
            <person name="Du Z.-J."/>
        </authorList>
    </citation>
    <scope>NUCLEOTIDE SEQUENCE [LARGE SCALE GENOMIC DNA]</scope>
    <source>
        <strain evidence="8 9">RZ26</strain>
    </source>
</reference>
<keyword evidence="4 6" id="KW-1133">Transmembrane helix</keyword>
<accession>A0A5S3PQ89</accession>
<evidence type="ECO:0000259" key="7">
    <source>
        <dbReference type="PROSITE" id="PS50156"/>
    </source>
</evidence>
<dbReference type="Gene3D" id="1.20.1640.10">
    <property type="entry name" value="Multidrug efflux transporter AcrB transmembrane domain"/>
    <property type="match status" value="2"/>
</dbReference>
<sequence length="746" mass="83925">MLKLFALKKTIIGFFIILGIASGFLLFNLKFSFDFSQFFPEGDEDLEFYQDFIKDFGTDDNFLLVAVEREGSVFKTDFLNEFHQITIDSKDFPYVTENQSITTLFYPLKSAVGYTRIPIINRKDSTKFAKNWKKIQEDDLFINSLIDENATSLVLALQTEDSIDYKQSTELLSAVRNRLERAGFKKYHLLGRAFFYEALIDMQKRELIVTTIASSLLIFLILFLVYRRIVIIALSLASIFLALLIFMGILSLLGIELTVLAAFYPILLLIVGTSDVIHIMDDYLGKIGNGIEKEKAMQLTLKHVGISTLLTSVTTAIGFASLLTSKSTSVSGFGLNSAIGVLTAFVTVVFFTCALLMIIDKKYLLPKKRNSNRWTSRLLSINSFTKKFPRPILLGSLIFGVFCVLGMNKINTNYQIKNSFPVNSTIANDFEFFQQNYAGFRPLEVAVITEGTHRITDFHVAQEIEKVVQKMKSFPEIRNVQSVNTFYKGFHKANNLNQSAYFVLPETEAEFQKYNKEVKKLARRQFGKFVNAKETKSRITSKVLDVGLDSITRVYTDLNGFFTTRTDSTKVRFKLTGTGILLDKNSFYVRESLINGLLMGALLVALIMALLFRNLKLLLISLLPNILPLLFAAGLLGFLGIPLEATISVVFAIVFGIAVDDTIHFLGRYKVSRDNGHDQEKALEITFSETGRALVITTLSLFFGFMVLLFSIHAPSMTIGLLVSVTLLAALVLDLLLLPVLIRKLL</sequence>
<dbReference type="RefSeq" id="WP_138657856.1">
    <property type="nucleotide sequence ID" value="NZ_VATY01000002.1"/>
</dbReference>
<feature type="transmembrane region" description="Helical" evidence="6">
    <location>
        <begin position="593"/>
        <end position="612"/>
    </location>
</feature>
<dbReference type="GO" id="GO:0005886">
    <property type="term" value="C:plasma membrane"/>
    <property type="evidence" value="ECO:0007669"/>
    <property type="project" value="UniProtKB-SubCell"/>
</dbReference>
<feature type="transmembrane region" description="Helical" evidence="6">
    <location>
        <begin position="719"/>
        <end position="742"/>
    </location>
</feature>
<organism evidence="8 9">
    <name type="scientific">Maribacter algarum</name>
    <name type="common">ex Zhang et al. 2020</name>
    <dbReference type="NCBI Taxonomy" id="2578118"/>
    <lineage>
        <taxon>Bacteria</taxon>
        <taxon>Pseudomonadati</taxon>
        <taxon>Bacteroidota</taxon>
        <taxon>Flavobacteriia</taxon>
        <taxon>Flavobacteriales</taxon>
        <taxon>Flavobacteriaceae</taxon>
        <taxon>Maribacter</taxon>
    </lineage>
</organism>
<keyword evidence="2" id="KW-1003">Cell membrane</keyword>
<feature type="transmembrane region" description="Helical" evidence="6">
    <location>
        <begin position="693"/>
        <end position="713"/>
    </location>
</feature>
<evidence type="ECO:0000256" key="5">
    <source>
        <dbReference type="ARBA" id="ARBA00023136"/>
    </source>
</evidence>
<keyword evidence="9" id="KW-1185">Reference proteome</keyword>
<dbReference type="InterPro" id="IPR050545">
    <property type="entry name" value="Mycobact_MmpL"/>
</dbReference>
<evidence type="ECO:0000256" key="6">
    <source>
        <dbReference type="SAM" id="Phobius"/>
    </source>
</evidence>
<proteinExistence type="predicted"/>
<feature type="transmembrane region" description="Helical" evidence="6">
    <location>
        <begin position="207"/>
        <end position="226"/>
    </location>
</feature>
<feature type="domain" description="SSD" evidence="7">
    <location>
        <begin position="617"/>
        <end position="744"/>
    </location>
</feature>